<evidence type="ECO:0000259" key="1">
    <source>
        <dbReference type="Pfam" id="PF04366"/>
    </source>
</evidence>
<dbReference type="EMBL" id="VDCS01000012">
    <property type="protein sequence ID" value="TNJ42841.1"/>
    <property type="molecule type" value="Genomic_DNA"/>
</dbReference>
<dbReference type="AlphaFoldDB" id="A0A5C4SGX1"/>
<dbReference type="InterPro" id="IPR007461">
    <property type="entry name" value="Ysc84_actin-binding"/>
</dbReference>
<comment type="caution">
    <text evidence="2">The sequence shown here is derived from an EMBL/GenBank/DDBJ whole genome shotgun (WGS) entry which is preliminary data.</text>
</comment>
<feature type="domain" description="Ysc84 actin-binding" evidence="1">
    <location>
        <begin position="99"/>
        <end position="160"/>
    </location>
</feature>
<protein>
    <recommendedName>
        <fullName evidence="1">Ysc84 actin-binding domain-containing protein</fullName>
    </recommendedName>
</protein>
<gene>
    <name evidence="2" type="ORF">FGF67_12700</name>
</gene>
<dbReference type="OrthoDB" id="5405772at2"/>
<dbReference type="Proteomes" id="UP000308713">
    <property type="component" value="Unassembled WGS sequence"/>
</dbReference>
<evidence type="ECO:0000313" key="2">
    <source>
        <dbReference type="EMBL" id="TNJ42841.1"/>
    </source>
</evidence>
<keyword evidence="3" id="KW-1185">Reference proteome</keyword>
<accession>A0A5C4SGX1</accession>
<dbReference type="Pfam" id="PF04366">
    <property type="entry name" value="Ysc84"/>
    <property type="match status" value="1"/>
</dbReference>
<name>A0A5C4SGX1_9FLAO</name>
<organism evidence="2 3">
    <name type="scientific">Allotamlana fucoidanivorans</name>
    <dbReference type="NCBI Taxonomy" id="2583814"/>
    <lineage>
        <taxon>Bacteria</taxon>
        <taxon>Pseudomonadati</taxon>
        <taxon>Bacteroidota</taxon>
        <taxon>Flavobacteriia</taxon>
        <taxon>Flavobacteriales</taxon>
        <taxon>Flavobacteriaceae</taxon>
        <taxon>Allotamlana</taxon>
    </lineage>
</organism>
<reference evidence="2 3" key="1">
    <citation type="submission" date="2019-05" db="EMBL/GenBank/DDBJ databases">
        <title>Tamlana fucoidanivorans sp. nov., isolated from the surface of algae collected from Fujian province in China.</title>
        <authorList>
            <person name="Li J."/>
        </authorList>
    </citation>
    <scope>NUCLEOTIDE SEQUENCE [LARGE SCALE GENOMIC DNA]</scope>
    <source>
        <strain evidence="2 3">CW2-9</strain>
    </source>
</reference>
<sequence>MEFKVLKGSQLLILVFVFTFVGSAISQVGGWKPELENDANNALSEMISNSPKLNTFKEKAYGYVVFPKVTKAGLGIGGAAGSGMVYLSHEPVGISKLKQASFGLQAGGQQYSEVIFFENKEAFDRFTSGKLKFDAQASAVAITAGASVDVAYQNGVAVFTHTLGGLMYEASIGGQHFSYKPKK</sequence>
<dbReference type="RefSeq" id="WP_139698134.1">
    <property type="nucleotide sequence ID" value="NZ_CP074074.1"/>
</dbReference>
<evidence type="ECO:0000313" key="3">
    <source>
        <dbReference type="Proteomes" id="UP000308713"/>
    </source>
</evidence>
<proteinExistence type="predicted"/>